<evidence type="ECO:0000313" key="2">
    <source>
        <dbReference type="Proteomes" id="UP000199664"/>
    </source>
</evidence>
<evidence type="ECO:0000313" key="1">
    <source>
        <dbReference type="EMBL" id="SEL94140.1"/>
    </source>
</evidence>
<dbReference type="AlphaFoldDB" id="A0A1H7UAN1"/>
<organism evidence="1 2">
    <name type="scientific">Bosea lupini</name>
    <dbReference type="NCBI Taxonomy" id="1036779"/>
    <lineage>
        <taxon>Bacteria</taxon>
        <taxon>Pseudomonadati</taxon>
        <taxon>Pseudomonadota</taxon>
        <taxon>Alphaproteobacteria</taxon>
        <taxon>Hyphomicrobiales</taxon>
        <taxon>Boseaceae</taxon>
        <taxon>Bosea</taxon>
    </lineage>
</organism>
<keyword evidence="2" id="KW-1185">Reference proteome</keyword>
<dbReference type="EMBL" id="FOAN01000006">
    <property type="protein sequence ID" value="SEL94140.1"/>
    <property type="molecule type" value="Genomic_DNA"/>
</dbReference>
<protein>
    <submittedName>
        <fullName evidence="1">Uncharacterized protein</fullName>
    </submittedName>
</protein>
<sequence length="105" mass="10766">MREIGFGLVFSLAMALSAFLVAAWPVPGQPIAAFFPNGTSQPEMARAVAEAGGSILQLDPAAAVAISVGDGRDYAASLYRAGAWLVIDGSLAQSCIRQARSLANG</sequence>
<accession>A0A1H7UAN1</accession>
<dbReference type="Proteomes" id="UP000199664">
    <property type="component" value="Unassembled WGS sequence"/>
</dbReference>
<gene>
    <name evidence="1" type="ORF">SAMN04515666_106196</name>
</gene>
<proteinExistence type="predicted"/>
<reference evidence="2" key="1">
    <citation type="submission" date="2016-10" db="EMBL/GenBank/DDBJ databases">
        <authorList>
            <person name="Varghese N."/>
            <person name="Submissions S."/>
        </authorList>
    </citation>
    <scope>NUCLEOTIDE SEQUENCE [LARGE SCALE GENOMIC DNA]</scope>
    <source>
        <strain evidence="2">LMG 26383,CCUG 61248,R- 45681</strain>
    </source>
</reference>
<name>A0A1H7UAN1_9HYPH</name>